<reference evidence="3" key="1">
    <citation type="journal article" date="2012" name="BMC Genomics">
        <title>Genome sequence of the necrotrophic fungus Penicillium digitatum, the main postharvest pathogen of citrus.</title>
        <authorList>
            <person name="Marcet-Houben M."/>
            <person name="Ballester A.-R."/>
            <person name="de la Fuente B."/>
            <person name="Harries E."/>
            <person name="Marcos J.F."/>
            <person name="Gonzalez-Candelas L."/>
            <person name="Gabaldon T."/>
        </authorList>
    </citation>
    <scope>NUCLEOTIDE SEQUENCE [LARGE SCALE GENOMIC DNA]</scope>
    <source>
        <strain evidence="3">Pd1 / CECT 20795</strain>
    </source>
</reference>
<dbReference type="OrthoDB" id="4360435at2759"/>
<sequence>MPNLLIVNDSASFASSDTFSTRHSIDQPCHSLRRRNTVSQFSRRISKRISRAIVRARSQEHALSARNLRDLNIATDVDLYNLCSPAHHAHEMTPYDPIHERIEEECPFFDVEAAREMYLRQSYATFCQTFTLSGTTSIRRKFDLSMGTEGAGENPPSPHTAQNLKTNDTSEFSGSHASPEHIAVHSRPQPTTVAFPISCPSTKIDNAPISRSATVGKPSAEYPVTETSKVEDDFDRISSSFETTLHSNYPPPPPRIITPTVWMDMQRSERELKAARRKKFLNPCRSWLMTIQPLWGRIHDVVK</sequence>
<evidence type="ECO:0000313" key="2">
    <source>
        <dbReference type="EMBL" id="EKV06337.1"/>
    </source>
</evidence>
<comment type="caution">
    <text evidence="2">The sequence shown here is derived from an EMBL/GenBank/DDBJ whole genome shotgun (WGS) entry which is preliminary data.</text>
</comment>
<proteinExistence type="predicted"/>
<protein>
    <submittedName>
        <fullName evidence="2">Uncharacterized protein</fullName>
    </submittedName>
</protein>
<dbReference type="KEGG" id="pdp:PDIP_79620"/>
<dbReference type="EMBL" id="AKCU01000481">
    <property type="protein sequence ID" value="EKV06337.1"/>
    <property type="molecule type" value="Genomic_DNA"/>
</dbReference>
<dbReference type="HOGENOM" id="CLU_918606_0_0_1"/>
<dbReference type="AlphaFoldDB" id="K9FDV9"/>
<accession>K9FDV9</accession>
<evidence type="ECO:0000313" key="3">
    <source>
        <dbReference type="Proteomes" id="UP000009886"/>
    </source>
</evidence>
<feature type="region of interest" description="Disordered" evidence="1">
    <location>
        <begin position="146"/>
        <end position="189"/>
    </location>
</feature>
<dbReference type="VEuPathDB" id="FungiDB:PDIP_79620"/>
<feature type="compositionally biased region" description="Polar residues" evidence="1">
    <location>
        <begin position="159"/>
        <end position="176"/>
    </location>
</feature>
<dbReference type="Proteomes" id="UP000009886">
    <property type="component" value="Unassembled WGS sequence"/>
</dbReference>
<organism evidence="2 3">
    <name type="scientific">Penicillium digitatum (strain Pd1 / CECT 20795)</name>
    <name type="common">Green mold</name>
    <dbReference type="NCBI Taxonomy" id="1170230"/>
    <lineage>
        <taxon>Eukaryota</taxon>
        <taxon>Fungi</taxon>
        <taxon>Dikarya</taxon>
        <taxon>Ascomycota</taxon>
        <taxon>Pezizomycotina</taxon>
        <taxon>Eurotiomycetes</taxon>
        <taxon>Eurotiomycetidae</taxon>
        <taxon>Eurotiales</taxon>
        <taxon>Aspergillaceae</taxon>
        <taxon>Penicillium</taxon>
    </lineage>
</organism>
<gene>
    <name evidence="2" type="ORF">PDIP_79620</name>
</gene>
<name>K9FDV9_PEND1</name>
<evidence type="ECO:0000256" key="1">
    <source>
        <dbReference type="SAM" id="MobiDB-lite"/>
    </source>
</evidence>